<dbReference type="SUPFAM" id="SSF48239">
    <property type="entry name" value="Terpenoid cyclases/Protein prenyltransferases"/>
    <property type="match status" value="1"/>
</dbReference>
<evidence type="ECO:0000259" key="20">
    <source>
        <dbReference type="PROSITE" id="PS50086"/>
    </source>
</evidence>
<dbReference type="FunFam" id="2.30.30.100:FF:000044">
    <property type="entry name" value="Probable U6 snRNA-associated Sm-like protein LSm6"/>
    <property type="match status" value="1"/>
</dbReference>
<keyword evidence="11" id="KW-0479">Metal-binding</keyword>
<evidence type="ECO:0000256" key="3">
    <source>
        <dbReference type="ARBA" id="ARBA00004496"/>
    </source>
</evidence>
<dbReference type="PANTHER" id="PTHR11774:SF4">
    <property type="entry name" value="GERANYLGERANYL TRANSFERASE TYPE-1 SUBUNIT BETA"/>
    <property type="match status" value="1"/>
</dbReference>
<proteinExistence type="inferred from homology"/>
<keyword evidence="18" id="KW-0687">Ribonucleoprotein</keyword>
<dbReference type="Gene3D" id="1.10.8.1310">
    <property type="match status" value="1"/>
</dbReference>
<evidence type="ECO:0000256" key="14">
    <source>
        <dbReference type="ARBA" id="ARBA00022833"/>
    </source>
</evidence>
<comment type="similarity">
    <text evidence="4">Belongs to the protein prenyltransferase subunit beta family.</text>
</comment>
<dbReference type="InterPro" id="IPR001330">
    <property type="entry name" value="Prenyltrans"/>
</dbReference>
<keyword evidence="23" id="KW-1185">Reference proteome</keyword>
<evidence type="ECO:0000256" key="4">
    <source>
        <dbReference type="ARBA" id="ARBA00010497"/>
    </source>
</evidence>
<protein>
    <submittedName>
        <fullName evidence="22">U6 snRNA-associated Sm-like protein LSm6</fullName>
    </submittedName>
</protein>
<evidence type="ECO:0000256" key="6">
    <source>
        <dbReference type="ARBA" id="ARBA00022552"/>
    </source>
</evidence>
<dbReference type="GO" id="GO:0046872">
    <property type="term" value="F:metal ion binding"/>
    <property type="evidence" value="ECO:0007669"/>
    <property type="project" value="UniProtKB-KW"/>
</dbReference>
<keyword evidence="14" id="KW-0862">Zinc</keyword>
<dbReference type="Pfam" id="PF00432">
    <property type="entry name" value="Prenyltrans"/>
    <property type="match status" value="1"/>
</dbReference>
<dbReference type="SMART" id="SM00651">
    <property type="entry name" value="Sm"/>
    <property type="match status" value="1"/>
</dbReference>
<dbReference type="EMBL" id="LWCA01000179">
    <property type="protein sequence ID" value="OAF70176.1"/>
    <property type="molecule type" value="Genomic_DNA"/>
</dbReference>
<dbReference type="SUPFAM" id="SSF47923">
    <property type="entry name" value="Ypt/Rab-GAP domain of gyp1p"/>
    <property type="match status" value="2"/>
</dbReference>
<feature type="domain" description="Sm" evidence="21">
    <location>
        <begin position="6"/>
        <end position="78"/>
    </location>
</feature>
<dbReference type="SUPFAM" id="SSF50182">
    <property type="entry name" value="Sm-like ribonucleoproteins"/>
    <property type="match status" value="1"/>
</dbReference>
<dbReference type="Pfam" id="PF01423">
    <property type="entry name" value="LSM"/>
    <property type="match status" value="1"/>
</dbReference>
<keyword evidence="5" id="KW-0963">Cytoplasm</keyword>
<dbReference type="GO" id="GO:0005737">
    <property type="term" value="C:cytoplasm"/>
    <property type="evidence" value="ECO:0007669"/>
    <property type="project" value="UniProtKB-SubCell"/>
</dbReference>
<dbReference type="GO" id="GO:0008380">
    <property type="term" value="P:RNA splicing"/>
    <property type="evidence" value="ECO:0007669"/>
    <property type="project" value="UniProtKB-KW"/>
</dbReference>
<dbReference type="Proteomes" id="UP000078046">
    <property type="component" value="Unassembled WGS sequence"/>
</dbReference>
<dbReference type="InterPro" id="IPR001163">
    <property type="entry name" value="Sm_dom_euk/arc"/>
</dbReference>
<reference evidence="22 23" key="1">
    <citation type="submission" date="2016-04" db="EMBL/GenBank/DDBJ databases">
        <title>The genome of Intoshia linei affirms orthonectids as highly simplified spiralians.</title>
        <authorList>
            <person name="Mikhailov K.V."/>
            <person name="Slusarev G.S."/>
            <person name="Nikitin M.A."/>
            <person name="Logacheva M.D."/>
            <person name="Penin A."/>
            <person name="Aleoshin V."/>
            <person name="Panchin Y.V."/>
        </authorList>
    </citation>
    <scope>NUCLEOTIDE SEQUENCE [LARGE SCALE GENOMIC DNA]</scope>
    <source>
        <strain evidence="22">Intl2013</strain>
        <tissue evidence="22">Whole animal</tissue>
    </source>
</reference>
<sequence>MNKKKNPSEFLKSVVGNPVVIKLNSGTDYRGVLTCLDGYMNIALEQTEEYISGQLRSKLGDCFIRGNNEYNILKMMDMILTDKISLINRKQIWLNKLQVKSNINSLGKYPKDLTKIVISEKILTQLNTDIDRVNCNPVLNSPNTTYKDKDTLKKDFYFALLHIFNSLNGNYCYFQGFPYICLIILGVSGYEDCIDIMLRLCETHLKSLMVMQKDLWTTNSLNLLENVDKELHTHLCNLLINSNCYRLYGGHLNTGSWFRTWFSQGNNNMYNILRLYDFIIASHFLMPIYIGVTIMRHNAKMLLSIDDVVILDKYLKSKVLEVDIKEIIKDSRDEFIRNQPHHVFSPNGPAILFYSIGALSVLDQLRLNHNDVKNMIDWIYSNYAEPTDDLLENEIKPFGFHYGYINGKPNNFCPEEYYKIPTNLTLTHSSIATLIMLGDDLKRLNQTKILQNLSNLQINTGFLKGGFFSGHLSKESDMRHVFNAVSICRLFKDGLKYINSENTIEFIQNSLNYDGGFGQYPGGESHGGSTFCALASLELLDRLDAIENTKDRIIHWCMMRLANNYGFNGRPNKKIDTCYSFWIGGSLNILESNHLIDSEKFKEFIYSRNEYGGFFSHIDMPPDILHTCLGLYALSMYDKITSIPIKISGLMPLHLFENLPNQNYFVKYTTHPMSMNWSKIESILINLSNIESPQQIVFSCDDIIYCYYSMLQIGCFLHNHPNYEKSNQLRQNARLNVKKIIGQFFVDGIGNFECYFLYHYIFNMLDLKKLVRVAVPSVNPLDTFKRICDESNQLKFIKCIHCLINSGNKYDNALLESKFEFIKKNVENCIDNTINSKIKVQDVDAYKLIYYYLFVSTHNMDFVKYTIFTGIILRLKEQLRHYQNTQTKFQVKDDIWFFILSKDTDHVTHNRLKHLEDAE</sequence>
<keyword evidence="19" id="KW-0472">Membrane</keyword>
<evidence type="ECO:0000256" key="18">
    <source>
        <dbReference type="ARBA" id="ARBA00023274"/>
    </source>
</evidence>
<evidence type="ECO:0000313" key="22">
    <source>
        <dbReference type="EMBL" id="OAF70176.1"/>
    </source>
</evidence>
<dbReference type="GO" id="GO:0005681">
    <property type="term" value="C:spliceosomal complex"/>
    <property type="evidence" value="ECO:0007669"/>
    <property type="project" value="UniProtKB-KW"/>
</dbReference>
<dbReference type="GO" id="GO:0006364">
    <property type="term" value="P:rRNA processing"/>
    <property type="evidence" value="ECO:0007669"/>
    <property type="project" value="UniProtKB-KW"/>
</dbReference>
<keyword evidence="13" id="KW-0677">Repeat</keyword>
<evidence type="ECO:0000256" key="13">
    <source>
        <dbReference type="ARBA" id="ARBA00022737"/>
    </source>
</evidence>
<dbReference type="GO" id="GO:0003723">
    <property type="term" value="F:RNA binding"/>
    <property type="evidence" value="ECO:0007669"/>
    <property type="project" value="UniProtKB-KW"/>
</dbReference>
<feature type="transmembrane region" description="Helical" evidence="19">
    <location>
        <begin position="275"/>
        <end position="295"/>
    </location>
</feature>
<comment type="subcellular location">
    <subcellularLocation>
        <location evidence="3">Cytoplasm</location>
    </subcellularLocation>
    <subcellularLocation>
        <location evidence="2">Nucleus</location>
    </subcellularLocation>
</comment>
<evidence type="ECO:0000256" key="7">
    <source>
        <dbReference type="ARBA" id="ARBA00022602"/>
    </source>
</evidence>
<dbReference type="CDD" id="cd01726">
    <property type="entry name" value="LSm6"/>
    <property type="match status" value="1"/>
</dbReference>
<evidence type="ECO:0000256" key="15">
    <source>
        <dbReference type="ARBA" id="ARBA00022884"/>
    </source>
</evidence>
<evidence type="ECO:0000259" key="21">
    <source>
        <dbReference type="PROSITE" id="PS52002"/>
    </source>
</evidence>
<evidence type="ECO:0000256" key="9">
    <source>
        <dbReference type="ARBA" id="ARBA00022679"/>
    </source>
</evidence>
<evidence type="ECO:0000256" key="19">
    <source>
        <dbReference type="SAM" id="Phobius"/>
    </source>
</evidence>
<dbReference type="InterPro" id="IPR045089">
    <property type="entry name" value="PGGT1B-like"/>
</dbReference>
<dbReference type="InterPro" id="IPR010920">
    <property type="entry name" value="LSM_dom_sf"/>
</dbReference>
<keyword evidence="6" id="KW-0698">rRNA processing</keyword>
<organism evidence="22 23">
    <name type="scientific">Intoshia linei</name>
    <dbReference type="NCBI Taxonomy" id="1819745"/>
    <lineage>
        <taxon>Eukaryota</taxon>
        <taxon>Metazoa</taxon>
        <taxon>Spiralia</taxon>
        <taxon>Lophotrochozoa</taxon>
        <taxon>Mesozoa</taxon>
        <taxon>Orthonectida</taxon>
        <taxon>Rhopaluridae</taxon>
        <taxon>Intoshia</taxon>
    </lineage>
</organism>
<dbReference type="Gene3D" id="1.10.472.80">
    <property type="entry name" value="Ypt/Rab-GAP domain of gyp1p, domain 3"/>
    <property type="match status" value="1"/>
</dbReference>
<comment type="cofactor">
    <cofactor evidence="1">
        <name>Zn(2+)</name>
        <dbReference type="ChEBI" id="CHEBI:29105"/>
    </cofactor>
</comment>
<evidence type="ECO:0000256" key="8">
    <source>
        <dbReference type="ARBA" id="ARBA00022664"/>
    </source>
</evidence>
<dbReference type="GO" id="GO:0008033">
    <property type="term" value="P:tRNA processing"/>
    <property type="evidence" value="ECO:0007669"/>
    <property type="project" value="UniProtKB-KW"/>
</dbReference>
<evidence type="ECO:0000256" key="11">
    <source>
        <dbReference type="ARBA" id="ARBA00022723"/>
    </source>
</evidence>
<keyword evidence="12" id="KW-0747">Spliceosome</keyword>
<dbReference type="OrthoDB" id="268799at2759"/>
<dbReference type="GO" id="GO:0004662">
    <property type="term" value="F:CAAX-protein geranylgeranyltransferase activity"/>
    <property type="evidence" value="ECO:0007669"/>
    <property type="project" value="TreeGrafter"/>
</dbReference>
<keyword evidence="16" id="KW-0508">mRNA splicing</keyword>
<name>A0A177B7E5_9BILA</name>
<evidence type="ECO:0000256" key="2">
    <source>
        <dbReference type="ARBA" id="ARBA00004123"/>
    </source>
</evidence>
<evidence type="ECO:0000256" key="1">
    <source>
        <dbReference type="ARBA" id="ARBA00001947"/>
    </source>
</evidence>
<dbReference type="InterPro" id="IPR047575">
    <property type="entry name" value="Sm"/>
</dbReference>
<dbReference type="InterPro" id="IPR008930">
    <property type="entry name" value="Terpenoid_cyclase/PrenylTrfase"/>
</dbReference>
<keyword evidence="19" id="KW-0812">Transmembrane</keyword>
<keyword evidence="19" id="KW-1133">Transmembrane helix</keyword>
<evidence type="ECO:0000256" key="5">
    <source>
        <dbReference type="ARBA" id="ARBA00022490"/>
    </source>
</evidence>
<keyword evidence="9" id="KW-0808">Transferase</keyword>
<dbReference type="PANTHER" id="PTHR11774">
    <property type="entry name" value="GERANYLGERANYL TRANSFERASE TYPE BETA SUBUNIT"/>
    <property type="match status" value="1"/>
</dbReference>
<keyword evidence="8" id="KW-0507">mRNA processing</keyword>
<dbReference type="PROSITE" id="PS50086">
    <property type="entry name" value="TBC_RABGAP"/>
    <property type="match status" value="1"/>
</dbReference>
<evidence type="ECO:0000256" key="16">
    <source>
        <dbReference type="ARBA" id="ARBA00023187"/>
    </source>
</evidence>
<keyword evidence="17" id="KW-0539">Nucleus</keyword>
<dbReference type="GO" id="GO:0005953">
    <property type="term" value="C:CAAX-protein geranylgeranyltransferase complex"/>
    <property type="evidence" value="ECO:0007669"/>
    <property type="project" value="TreeGrafter"/>
</dbReference>
<dbReference type="AlphaFoldDB" id="A0A177B7E5"/>
<dbReference type="InterPro" id="IPR000195">
    <property type="entry name" value="Rab-GAP-TBC_dom"/>
</dbReference>
<keyword evidence="15" id="KW-0694">RNA-binding</keyword>
<feature type="domain" description="Rab-GAP TBC" evidence="20">
    <location>
        <begin position="83"/>
        <end position="283"/>
    </location>
</feature>
<keyword evidence="10" id="KW-0819">tRNA processing</keyword>
<dbReference type="Gene3D" id="2.30.30.100">
    <property type="match status" value="1"/>
</dbReference>
<evidence type="ECO:0000313" key="23">
    <source>
        <dbReference type="Proteomes" id="UP000078046"/>
    </source>
</evidence>
<keyword evidence="7" id="KW-0637">Prenyltransferase</keyword>
<dbReference type="GO" id="GO:0006397">
    <property type="term" value="P:mRNA processing"/>
    <property type="evidence" value="ECO:0007669"/>
    <property type="project" value="UniProtKB-KW"/>
</dbReference>
<dbReference type="PROSITE" id="PS52002">
    <property type="entry name" value="SM"/>
    <property type="match status" value="1"/>
</dbReference>
<gene>
    <name evidence="22" type="ORF">A3Q56_02072</name>
</gene>
<dbReference type="Gene3D" id="1.50.10.20">
    <property type="match status" value="1"/>
</dbReference>
<evidence type="ECO:0000256" key="12">
    <source>
        <dbReference type="ARBA" id="ARBA00022728"/>
    </source>
</evidence>
<dbReference type="Pfam" id="PF23436">
    <property type="entry name" value="RabGap-TBC_2"/>
    <property type="match status" value="1"/>
</dbReference>
<dbReference type="InterPro" id="IPR035969">
    <property type="entry name" value="Rab-GAP_TBC_sf"/>
</dbReference>
<evidence type="ECO:0000256" key="10">
    <source>
        <dbReference type="ARBA" id="ARBA00022694"/>
    </source>
</evidence>
<accession>A0A177B7E5</accession>
<evidence type="ECO:0000256" key="17">
    <source>
        <dbReference type="ARBA" id="ARBA00023242"/>
    </source>
</evidence>
<comment type="caution">
    <text evidence="22">The sequence shown here is derived from an EMBL/GenBank/DDBJ whole genome shotgun (WGS) entry which is preliminary data.</text>
</comment>